<evidence type="ECO:0000313" key="2">
    <source>
        <dbReference type="Proteomes" id="UP000316916"/>
    </source>
</evidence>
<dbReference type="AlphaFoldDB" id="A0A521FAM5"/>
<dbReference type="Proteomes" id="UP000316916">
    <property type="component" value="Unassembled WGS sequence"/>
</dbReference>
<dbReference type="Gene3D" id="3.40.50.300">
    <property type="entry name" value="P-loop containing nucleotide triphosphate hydrolases"/>
    <property type="match status" value="1"/>
</dbReference>
<dbReference type="InterPro" id="IPR027417">
    <property type="entry name" value="P-loop_NTPase"/>
</dbReference>
<sequence length="418" mass="48198">MDKFLTKDVFGIQRDIPLNYIEREADKVFIDSLDRRHHVVIFGSSKQGKTCLRKRNLNDKDYITVHCDNKMDLYNLNITILKQAGFTVQVSERKTINGKAKVKVGFGWNLFGKADFESEVEGEKGNEKEYKPLELDPEDVNDIIDALKSLDFQKYIVIEDFHYLKDETQVDFAIELKAFHENSDLTFIIVGVWLEENRLIALNGDLSGRIKSVNADEWTDENLEELIRTGESLLNIQIPDEAKKHLIEKSLNNVYIVQEVCYELCIANKLIEQTDSIQILNCDDLDILLSKVISQHSGRYYNLITNISEGFQVTELEMHKWIMYAILKAEVEKLENGLKRSEINTLLQQEHPRKHLLNPGNLTQALKSIASLQVKKNTIPIIIDYDNSNLKLSIVDKGFIIWLSDQNREELIQELGVN</sequence>
<evidence type="ECO:0000313" key="1">
    <source>
        <dbReference type="EMBL" id="SMO93228.1"/>
    </source>
</evidence>
<keyword evidence="2" id="KW-1185">Reference proteome</keyword>
<accession>A0A521FAM5</accession>
<gene>
    <name evidence="1" type="ORF">SAMN06265171_11329</name>
</gene>
<proteinExistence type="predicted"/>
<dbReference type="RefSeq" id="WP_142719599.1">
    <property type="nucleotide sequence ID" value="NZ_FXTC01000013.1"/>
</dbReference>
<protein>
    <recommendedName>
        <fullName evidence="3">AAA domain-containing protein</fullName>
    </recommendedName>
</protein>
<evidence type="ECO:0008006" key="3">
    <source>
        <dbReference type="Google" id="ProtNLM"/>
    </source>
</evidence>
<organism evidence="1 2">
    <name type="scientific">Chryseobacterium rhizoplanae</name>
    <dbReference type="NCBI Taxonomy" id="1609531"/>
    <lineage>
        <taxon>Bacteria</taxon>
        <taxon>Pseudomonadati</taxon>
        <taxon>Bacteroidota</taxon>
        <taxon>Flavobacteriia</taxon>
        <taxon>Flavobacteriales</taxon>
        <taxon>Weeksellaceae</taxon>
        <taxon>Chryseobacterium group</taxon>
        <taxon>Chryseobacterium</taxon>
    </lineage>
</organism>
<reference evidence="1 2" key="1">
    <citation type="submission" date="2017-05" db="EMBL/GenBank/DDBJ databases">
        <authorList>
            <person name="Varghese N."/>
            <person name="Submissions S."/>
        </authorList>
    </citation>
    <scope>NUCLEOTIDE SEQUENCE [LARGE SCALE GENOMIC DNA]</scope>
    <source>
        <strain evidence="1 2">DSM 29371</strain>
    </source>
</reference>
<dbReference type="EMBL" id="FXTC01000013">
    <property type="protein sequence ID" value="SMO93228.1"/>
    <property type="molecule type" value="Genomic_DNA"/>
</dbReference>
<dbReference type="SUPFAM" id="SSF52540">
    <property type="entry name" value="P-loop containing nucleoside triphosphate hydrolases"/>
    <property type="match status" value="1"/>
</dbReference>
<name>A0A521FAM5_9FLAO</name>